<sequence>MDLSSKAVLVVGAARRPGIGRATAIRLARSGARLVLADAVASGGLGATDTGPASAEALAEVADEVSAIAGRPVPALRVDPTDAGSVATLVESAVGELGRLDGCCNLVGATGPGAGDGALTEVDPAAWQHGLTWNLTTAWLVARACAPVLRDSGGGSIVLLSSYAGLTPVTDAGVVGIARAAVNHMTAVLARELGPSGIRCNTVCPLGVDPGGSGIPNPGLERLAKREGIGLAEWLARTIPLGRGQSADEVAAVVEFLVSDAASFVSGVNVPVAGGAA</sequence>
<gene>
    <name evidence="2" type="ORF">ACFFIA_06580</name>
</gene>
<dbReference type="CDD" id="cd05233">
    <property type="entry name" value="SDR_c"/>
    <property type="match status" value="1"/>
</dbReference>
<reference evidence="2 3" key="1">
    <citation type="submission" date="2024-09" db="EMBL/GenBank/DDBJ databases">
        <authorList>
            <person name="Sun Q."/>
            <person name="Mori K."/>
        </authorList>
    </citation>
    <scope>NUCLEOTIDE SEQUENCE [LARGE SCALE GENOMIC DNA]</scope>
    <source>
        <strain evidence="2 3">TBRC 3947</strain>
    </source>
</reference>
<name>A0ABV6LY12_9ACTN</name>
<dbReference type="Gene3D" id="3.40.50.720">
    <property type="entry name" value="NAD(P)-binding Rossmann-like Domain"/>
    <property type="match status" value="1"/>
</dbReference>
<evidence type="ECO:0000256" key="1">
    <source>
        <dbReference type="ARBA" id="ARBA00006484"/>
    </source>
</evidence>
<comment type="caution">
    <text evidence="2">The sequence shown here is derived from an EMBL/GenBank/DDBJ whole genome shotgun (WGS) entry which is preliminary data.</text>
</comment>
<dbReference type="SUPFAM" id="SSF51735">
    <property type="entry name" value="NAD(P)-binding Rossmann-fold domains"/>
    <property type="match status" value="1"/>
</dbReference>
<dbReference type="InterPro" id="IPR002347">
    <property type="entry name" value="SDR_fam"/>
</dbReference>
<evidence type="ECO:0000313" key="3">
    <source>
        <dbReference type="Proteomes" id="UP001589867"/>
    </source>
</evidence>
<dbReference type="EMBL" id="JBHLUH010000007">
    <property type="protein sequence ID" value="MFC0527322.1"/>
    <property type="molecule type" value="Genomic_DNA"/>
</dbReference>
<dbReference type="RefSeq" id="WP_377246991.1">
    <property type="nucleotide sequence ID" value="NZ_JBHLUH010000007.1"/>
</dbReference>
<protein>
    <submittedName>
        <fullName evidence="2">SDR family NAD(P)-dependent oxidoreductase</fullName>
        <ecNumber evidence="2">1.1.1.-</ecNumber>
    </submittedName>
</protein>
<dbReference type="Proteomes" id="UP001589867">
    <property type="component" value="Unassembled WGS sequence"/>
</dbReference>
<evidence type="ECO:0000313" key="2">
    <source>
        <dbReference type="EMBL" id="MFC0527322.1"/>
    </source>
</evidence>
<dbReference type="InterPro" id="IPR036291">
    <property type="entry name" value="NAD(P)-bd_dom_sf"/>
</dbReference>
<dbReference type="EC" id="1.1.1.-" evidence="2"/>
<dbReference type="Pfam" id="PF13561">
    <property type="entry name" value="adh_short_C2"/>
    <property type="match status" value="1"/>
</dbReference>
<accession>A0ABV6LY12</accession>
<dbReference type="PANTHER" id="PTHR42760">
    <property type="entry name" value="SHORT-CHAIN DEHYDROGENASES/REDUCTASES FAMILY MEMBER"/>
    <property type="match status" value="1"/>
</dbReference>
<comment type="similarity">
    <text evidence="1">Belongs to the short-chain dehydrogenases/reductases (SDR) family.</text>
</comment>
<proteinExistence type="inferred from homology"/>
<dbReference type="PRINTS" id="PR00081">
    <property type="entry name" value="GDHRDH"/>
</dbReference>
<organism evidence="2 3">
    <name type="scientific">Phytohabitans kaempferiae</name>
    <dbReference type="NCBI Taxonomy" id="1620943"/>
    <lineage>
        <taxon>Bacteria</taxon>
        <taxon>Bacillati</taxon>
        <taxon>Actinomycetota</taxon>
        <taxon>Actinomycetes</taxon>
        <taxon>Micromonosporales</taxon>
        <taxon>Micromonosporaceae</taxon>
    </lineage>
</organism>
<keyword evidence="2" id="KW-0560">Oxidoreductase</keyword>
<dbReference type="GO" id="GO:0016491">
    <property type="term" value="F:oxidoreductase activity"/>
    <property type="evidence" value="ECO:0007669"/>
    <property type="project" value="UniProtKB-KW"/>
</dbReference>
<keyword evidence="3" id="KW-1185">Reference proteome</keyword>